<feature type="transmembrane region" description="Helical" evidence="1">
    <location>
        <begin position="6"/>
        <end position="26"/>
    </location>
</feature>
<dbReference type="Gene3D" id="1.20.1280.290">
    <property type="match status" value="1"/>
</dbReference>
<comment type="caution">
    <text evidence="2">The sequence shown here is derived from an EMBL/GenBank/DDBJ whole genome shotgun (WGS) entry which is preliminary data.</text>
</comment>
<sequence>MSIAMSIFSLLGTFIIGFSMLPQTIMTMRLKDTAKLSLPLYFVMGVATFLIFIYGIGLCVVPNPQWNTEAVGTTGKSFADMIGPGSFHWDHAKGANANNSSWVFACYQNWVSGFVVPGAAVIFGELLCAITSFMIAAVKIQNMISAKKAGVSEAEYVEQHFGEMIKAHAEKMNHKTSLKEKLHHEARGA</sequence>
<evidence type="ECO:0000313" key="2">
    <source>
        <dbReference type="EMBL" id="GAA5414497.1"/>
    </source>
</evidence>
<keyword evidence="1" id="KW-1133">Transmembrane helix</keyword>
<protein>
    <submittedName>
        <fullName evidence="2">Uncharacterized protein</fullName>
    </submittedName>
</protein>
<keyword evidence="1" id="KW-0472">Membrane</keyword>
<evidence type="ECO:0000256" key="1">
    <source>
        <dbReference type="SAM" id="Phobius"/>
    </source>
</evidence>
<keyword evidence="3" id="KW-1185">Reference proteome</keyword>
<organism evidence="2 3">
    <name type="scientific">Ureaplasma ceti</name>
    <dbReference type="NCBI Taxonomy" id="3119530"/>
    <lineage>
        <taxon>Bacteria</taxon>
        <taxon>Bacillati</taxon>
        <taxon>Mycoplasmatota</taxon>
        <taxon>Mycoplasmoidales</taxon>
        <taxon>Mycoplasmoidaceae</taxon>
        <taxon>Ureaplasma</taxon>
    </lineage>
</organism>
<reference evidence="2" key="1">
    <citation type="submission" date="2024-02" db="EMBL/GenBank/DDBJ databases">
        <title>Draft genome sequence of new strains in genus Ureaplasma.</title>
        <authorList>
            <person name="Nakajima Y."/>
            <person name="Segawa T."/>
        </authorList>
    </citation>
    <scope>NUCLEOTIDE SEQUENCE [LARGE SCALE GENOMIC DNA]</scope>
    <source>
        <strain evidence="2">OM1</strain>
    </source>
</reference>
<feature type="transmembrane region" description="Helical" evidence="1">
    <location>
        <begin position="38"/>
        <end position="57"/>
    </location>
</feature>
<name>A0ABP9U8U5_9BACT</name>
<dbReference type="Proteomes" id="UP001449582">
    <property type="component" value="Unassembled WGS sequence"/>
</dbReference>
<keyword evidence="1" id="KW-0812">Transmembrane</keyword>
<evidence type="ECO:0000313" key="3">
    <source>
        <dbReference type="Proteomes" id="UP001449582"/>
    </source>
</evidence>
<feature type="transmembrane region" description="Helical" evidence="1">
    <location>
        <begin position="114"/>
        <end position="138"/>
    </location>
</feature>
<dbReference type="EMBL" id="BAABQM010000001">
    <property type="protein sequence ID" value="GAA5414497.1"/>
    <property type="molecule type" value="Genomic_DNA"/>
</dbReference>
<proteinExistence type="predicted"/>
<dbReference type="RefSeq" id="WP_353289661.1">
    <property type="nucleotide sequence ID" value="NZ_BAABQM010000001.1"/>
</dbReference>
<accession>A0ABP9U8U5</accession>
<gene>
    <name evidence="2" type="ORF">UREOM_2080</name>
</gene>